<accession>A0ACA9K2K0</accession>
<comment type="caution">
    <text evidence="1">The sequence shown here is derived from an EMBL/GenBank/DDBJ whole genome shotgun (WGS) entry which is preliminary data.</text>
</comment>
<name>A0ACA9K2K0_9GLOM</name>
<reference evidence="1" key="1">
    <citation type="submission" date="2021-06" db="EMBL/GenBank/DDBJ databases">
        <authorList>
            <person name="Kallberg Y."/>
            <person name="Tangrot J."/>
            <person name="Rosling A."/>
        </authorList>
    </citation>
    <scope>NUCLEOTIDE SEQUENCE</scope>
    <source>
        <strain evidence="1">CL356</strain>
    </source>
</reference>
<keyword evidence="2" id="KW-1185">Reference proteome</keyword>
<gene>
    <name evidence="1" type="ORF">ACOLOM_LOCUS645</name>
</gene>
<evidence type="ECO:0000313" key="1">
    <source>
        <dbReference type="EMBL" id="CAG8448465.1"/>
    </source>
</evidence>
<evidence type="ECO:0000313" key="2">
    <source>
        <dbReference type="Proteomes" id="UP000789525"/>
    </source>
</evidence>
<organism evidence="1 2">
    <name type="scientific">Acaulospora colombiana</name>
    <dbReference type="NCBI Taxonomy" id="27376"/>
    <lineage>
        <taxon>Eukaryota</taxon>
        <taxon>Fungi</taxon>
        <taxon>Fungi incertae sedis</taxon>
        <taxon>Mucoromycota</taxon>
        <taxon>Glomeromycotina</taxon>
        <taxon>Glomeromycetes</taxon>
        <taxon>Diversisporales</taxon>
        <taxon>Acaulosporaceae</taxon>
        <taxon>Acaulospora</taxon>
    </lineage>
</organism>
<protein>
    <submittedName>
        <fullName evidence="1">10690_t:CDS:1</fullName>
    </submittedName>
</protein>
<dbReference type="EMBL" id="CAJVPT010000674">
    <property type="protein sequence ID" value="CAG8448465.1"/>
    <property type="molecule type" value="Genomic_DNA"/>
</dbReference>
<sequence length="1239" mass="135846">MPFPGNQLSTTSTTQTPPTPDSPTTNTENNTSNYNNTDIFLAVPSNLTPDSSSIDTVVNTSSVSSDERFHKRRRTLSLYSLARETTIRNPFAFNVGILGNLVDQKDLRLLRNIGGLDGLDITGLDDTELMELLPQGHDSDVIGKSSEEPPPLKITTEIPKEGTKFYERIRVFGRNVLPQKKPKSIFRLMWLAMQEKILILLTIAAVISLGLGLYQDFKVDQGLSQPKIRWVEGAAIIVAIVIVVMVGSLNDWQKERQFQKLNNKKEDRVVKVIRDSKEALVSVHDILVGDILPLEPGDIASADGLLVSGYNLKCDESTFTGESDSVRKMKYDDCMKELLNEESGSSEHPQSKKLDPFIKSGSRVLEGVGTYVVTAVGENSSHGKIMMSLRTDAEDTPLQVKLNDLAEKIAKMGGAAALLMLLVLLIKYFVGFRNGVPSTASVFESLIQILISTVTVVVVAVPEGLPLAVTLALAYATTRMLKDNNLVRVLSACETMGNATTICSDKTGTLTQNKMTVVVGTIGLDASFVRDFGEQGMIHPHKNGDNIVFQKKAVSGAILRILEESISINTTAFEGDPVNGRPNFIGSKTETALLEFIIDLKLRDYKELRSNADVVQMFPFSSEHKAMGVVVREGGSSWRFFVKGASEVLLSKSEFIIDTDDDDNVVNMTQENRKVIREKIEDYAHQSLRTIALGYRVFKEWPPSGIVTSDGEIAFERLVEEITLLGIMGIEDPLREGVREAVQDCHRAGVKVRMVTGDNVLTAKSIATKCGIYNGGTIMEGPEFRNLSPEKMKQVIPGLQVLARSSPEDKRTLVGKLRELDEIVAVTGDGTNDGPALKTADVGFSMGIAGTEVAKEASSIILMDDNFSSIVKAIMWGRSVNDSVKKFLQFQLTVNITAVLLTFISAISSDEERSIFTAVQLLWINLIMDTFAALALATDPPTPDLLDRNPEPRNAPLISFDMWKMIIGQSIFQLAMILVFLYAGNEILGYDTAEEQSGLNTLLFNTFVFLQIFNEVNSKILNLPIYSCRRLDNNLDILKGIWANKFFIAIFIIMVVGQFTIVTFGGAAFQTQKLNIIQWIICIGLGFLSIPVGALIRLTPNKLFVFMYPKTKKEEGEVWDDAVTKIQSQLKVFQAIRGGRVRAHFGDRTNQTSTTTAAAMLPSLFSASVGAGGALAVRNNSGISTRNNSSQFDIASRRQSRQKTTGAQQPITSSGSSGSIGSGDVVLEVDDDTEIKNDS</sequence>
<proteinExistence type="predicted"/>
<dbReference type="Proteomes" id="UP000789525">
    <property type="component" value="Unassembled WGS sequence"/>
</dbReference>